<dbReference type="eggNOG" id="COG2204">
    <property type="taxonomic scope" value="Bacteria"/>
</dbReference>
<keyword evidence="3" id="KW-0805">Transcription regulation</keyword>
<dbReference type="KEGG" id="dol:Dole_0886"/>
<dbReference type="SMART" id="SM00448">
    <property type="entry name" value="REC"/>
    <property type="match status" value="1"/>
</dbReference>
<reference evidence="7 8" key="1">
    <citation type="submission" date="2007-10" db="EMBL/GenBank/DDBJ databases">
        <title>Complete sequence of Desulfococcus oleovorans Hxd3.</title>
        <authorList>
            <consortium name="US DOE Joint Genome Institute"/>
            <person name="Copeland A."/>
            <person name="Lucas S."/>
            <person name="Lapidus A."/>
            <person name="Barry K."/>
            <person name="Glavina del Rio T."/>
            <person name="Dalin E."/>
            <person name="Tice H."/>
            <person name="Pitluck S."/>
            <person name="Kiss H."/>
            <person name="Brettin T."/>
            <person name="Bruce D."/>
            <person name="Detter J.C."/>
            <person name="Han C."/>
            <person name="Schmutz J."/>
            <person name="Larimer F."/>
            <person name="Land M."/>
            <person name="Hauser L."/>
            <person name="Kyrpides N."/>
            <person name="Kim E."/>
            <person name="Wawrik B."/>
            <person name="Richardson P."/>
        </authorList>
    </citation>
    <scope>NUCLEOTIDE SEQUENCE [LARGE SCALE GENOMIC DNA]</scope>
    <source>
        <strain evidence="8">DSM 6200 / JCM 39069 / Hxd3</strain>
    </source>
</reference>
<dbReference type="Pfam" id="PF00072">
    <property type="entry name" value="Response_reg"/>
    <property type="match status" value="1"/>
</dbReference>
<dbReference type="InterPro" id="IPR001789">
    <property type="entry name" value="Sig_transdc_resp-reg_receiver"/>
</dbReference>
<dbReference type="OrthoDB" id="5417155at2"/>
<dbReference type="FunFam" id="3.40.50.2300:FF:000018">
    <property type="entry name" value="DNA-binding transcriptional regulator NtrC"/>
    <property type="match status" value="1"/>
</dbReference>
<dbReference type="Gene3D" id="3.40.50.2300">
    <property type="match status" value="1"/>
</dbReference>
<evidence type="ECO:0000256" key="5">
    <source>
        <dbReference type="PROSITE-ProRule" id="PRU00169"/>
    </source>
</evidence>
<gene>
    <name evidence="7" type="ordered locus">Dole_0886</name>
</gene>
<sequence length="207" mass="23318">MEKKKVLVIDDEQIVLDSVRKILADRYEVETADNGTRGIKLALKNPCDIVLTDIRMPDVGGLIVLREIKRQKPSLPVMIITGYASVRSAVAAMKLGAADYIEKPFTPEQLAEAVATAIEREKEREPDAQQVIHKEEMLRVLERAGHDNDFRSALLNHGADALENYELTKPEMLAVITGDIHWIEEQIGPLTDNQKKWLEARLAAEIW</sequence>
<dbReference type="GO" id="GO:0000160">
    <property type="term" value="P:phosphorelay signal transduction system"/>
    <property type="evidence" value="ECO:0007669"/>
    <property type="project" value="UniProtKB-KW"/>
</dbReference>
<evidence type="ECO:0000256" key="4">
    <source>
        <dbReference type="ARBA" id="ARBA00023163"/>
    </source>
</evidence>
<name>A8ZVY7_DESOH</name>
<keyword evidence="1 5" id="KW-0597">Phosphoprotein</keyword>
<proteinExistence type="predicted"/>
<evidence type="ECO:0000313" key="8">
    <source>
        <dbReference type="Proteomes" id="UP000008561"/>
    </source>
</evidence>
<dbReference type="InterPro" id="IPR050595">
    <property type="entry name" value="Bact_response_regulator"/>
</dbReference>
<dbReference type="PROSITE" id="PS50110">
    <property type="entry name" value="RESPONSE_REGULATORY"/>
    <property type="match status" value="1"/>
</dbReference>
<keyword evidence="8" id="KW-1185">Reference proteome</keyword>
<dbReference type="Proteomes" id="UP000008561">
    <property type="component" value="Chromosome"/>
</dbReference>
<dbReference type="EMBL" id="CP000859">
    <property type="protein sequence ID" value="ABW66696.1"/>
    <property type="molecule type" value="Genomic_DNA"/>
</dbReference>
<evidence type="ECO:0000256" key="3">
    <source>
        <dbReference type="ARBA" id="ARBA00023015"/>
    </source>
</evidence>
<keyword evidence="4" id="KW-0804">Transcription</keyword>
<feature type="modified residue" description="4-aspartylphosphate" evidence="5">
    <location>
        <position position="53"/>
    </location>
</feature>
<evidence type="ECO:0000256" key="1">
    <source>
        <dbReference type="ARBA" id="ARBA00022553"/>
    </source>
</evidence>
<dbReference type="AlphaFoldDB" id="A8ZVY7"/>
<protein>
    <submittedName>
        <fullName evidence="7">Response regulator receiver protein</fullName>
    </submittedName>
</protein>
<evidence type="ECO:0000256" key="2">
    <source>
        <dbReference type="ARBA" id="ARBA00023012"/>
    </source>
</evidence>
<dbReference type="PANTHER" id="PTHR44591:SF14">
    <property type="entry name" value="PROTEIN PILG"/>
    <property type="match status" value="1"/>
</dbReference>
<accession>A8ZVY7</accession>
<evidence type="ECO:0000313" key="7">
    <source>
        <dbReference type="EMBL" id="ABW66696.1"/>
    </source>
</evidence>
<dbReference type="RefSeq" id="WP_012174314.1">
    <property type="nucleotide sequence ID" value="NC_009943.1"/>
</dbReference>
<keyword evidence="2" id="KW-0902">Two-component regulatory system</keyword>
<feature type="domain" description="Response regulatory" evidence="6">
    <location>
        <begin position="5"/>
        <end position="118"/>
    </location>
</feature>
<dbReference type="HOGENOM" id="CLU_000445_69_6_7"/>
<dbReference type="SUPFAM" id="SSF52172">
    <property type="entry name" value="CheY-like"/>
    <property type="match status" value="1"/>
</dbReference>
<dbReference type="STRING" id="96561.Dole_0886"/>
<dbReference type="InterPro" id="IPR011006">
    <property type="entry name" value="CheY-like_superfamily"/>
</dbReference>
<dbReference type="PANTHER" id="PTHR44591">
    <property type="entry name" value="STRESS RESPONSE REGULATOR PROTEIN 1"/>
    <property type="match status" value="1"/>
</dbReference>
<evidence type="ECO:0000259" key="6">
    <source>
        <dbReference type="PROSITE" id="PS50110"/>
    </source>
</evidence>
<organism evidence="7 8">
    <name type="scientific">Desulfosudis oleivorans (strain DSM 6200 / JCM 39069 / Hxd3)</name>
    <name type="common">Desulfococcus oleovorans</name>
    <dbReference type="NCBI Taxonomy" id="96561"/>
    <lineage>
        <taxon>Bacteria</taxon>
        <taxon>Pseudomonadati</taxon>
        <taxon>Thermodesulfobacteriota</taxon>
        <taxon>Desulfobacteria</taxon>
        <taxon>Desulfobacterales</taxon>
        <taxon>Desulfosudaceae</taxon>
        <taxon>Desulfosudis</taxon>
    </lineage>
</organism>